<dbReference type="GO" id="GO:0000422">
    <property type="term" value="P:autophagy of mitochondrion"/>
    <property type="evidence" value="ECO:0007669"/>
    <property type="project" value="TreeGrafter"/>
</dbReference>
<keyword evidence="7" id="KW-0472">Membrane</keyword>
<dbReference type="GO" id="GO:0061709">
    <property type="term" value="P:reticulophagy"/>
    <property type="evidence" value="ECO:0007669"/>
    <property type="project" value="TreeGrafter"/>
</dbReference>
<organism evidence="12 13">
    <name type="scientific">Claviceps aff. purpurea</name>
    <dbReference type="NCBI Taxonomy" id="1967640"/>
    <lineage>
        <taxon>Eukaryota</taxon>
        <taxon>Fungi</taxon>
        <taxon>Dikarya</taxon>
        <taxon>Ascomycota</taxon>
        <taxon>Pezizomycotina</taxon>
        <taxon>Sordariomycetes</taxon>
        <taxon>Hypocreomycetidae</taxon>
        <taxon>Hypocreales</taxon>
        <taxon>Clavicipitaceae</taxon>
        <taxon>Claviceps</taxon>
    </lineage>
</organism>
<feature type="region of interest" description="Disordered" evidence="9">
    <location>
        <begin position="1344"/>
        <end position="1458"/>
    </location>
</feature>
<feature type="compositionally biased region" description="Low complexity" evidence="9">
    <location>
        <begin position="1374"/>
        <end position="1399"/>
    </location>
</feature>
<feature type="compositionally biased region" description="Polar residues" evidence="9">
    <location>
        <begin position="580"/>
        <end position="594"/>
    </location>
</feature>
<feature type="compositionally biased region" description="Basic and acidic residues" evidence="9">
    <location>
        <begin position="1420"/>
        <end position="1431"/>
    </location>
</feature>
<evidence type="ECO:0000256" key="8">
    <source>
        <dbReference type="SAM" id="Coils"/>
    </source>
</evidence>
<comment type="function">
    <text evidence="7">Involved in cytoplasm to vacuole transport (Cvt), pexophagy, mitophagy and nucleophagy. Recruits mitochondria for their selective degradation via autophagy (mitophagy) during starvation. Works as scaffold proteins that recruit ATG proteins to the pre-autophagosome (PAS), the site of vesicle/autophagosome formation. Required for the Cvt vesicles completion.</text>
</comment>
<dbReference type="Pfam" id="PF10377">
    <property type="entry name" value="ATG11"/>
    <property type="match status" value="1"/>
</dbReference>
<feature type="domain" description="Autophagy protein ATG17-like" evidence="10">
    <location>
        <begin position="108"/>
        <end position="451"/>
    </location>
</feature>
<comment type="similarity">
    <text evidence="1 7">Belongs to the ATG11 family.</text>
</comment>
<dbReference type="PANTHER" id="PTHR13222">
    <property type="entry name" value="RB1-INDUCIBLE COILED-COIL"/>
    <property type="match status" value="1"/>
</dbReference>
<dbReference type="GO" id="GO:1990316">
    <property type="term" value="C:Atg1/ULK1 kinase complex"/>
    <property type="evidence" value="ECO:0007669"/>
    <property type="project" value="TreeGrafter"/>
</dbReference>
<dbReference type="Proteomes" id="UP000707071">
    <property type="component" value="Unassembled WGS sequence"/>
</dbReference>
<evidence type="ECO:0000256" key="9">
    <source>
        <dbReference type="SAM" id="MobiDB-lite"/>
    </source>
</evidence>
<feature type="region of interest" description="Disordered" evidence="9">
    <location>
        <begin position="1307"/>
        <end position="1329"/>
    </location>
</feature>
<protein>
    <recommendedName>
        <fullName evidence="2 7">Autophagy-related protein 11</fullName>
    </recommendedName>
</protein>
<keyword evidence="13" id="KW-1185">Reference proteome</keyword>
<feature type="compositionally biased region" description="Low complexity" evidence="9">
    <location>
        <begin position="1307"/>
        <end position="1321"/>
    </location>
</feature>
<dbReference type="EMBL" id="SRRH01000337">
    <property type="protein sequence ID" value="KAG6290857.1"/>
    <property type="molecule type" value="Genomic_DNA"/>
</dbReference>
<feature type="compositionally biased region" description="Polar residues" evidence="9">
    <location>
        <begin position="1432"/>
        <end position="1443"/>
    </location>
</feature>
<reference evidence="12 13" key="1">
    <citation type="journal article" date="2020" name="bioRxiv">
        <title>Whole genome comparisons of ergot fungi reveals the divergence and evolution of species within the genus Claviceps are the result of varying mechanisms driving genome evolution and host range expansion.</title>
        <authorList>
            <person name="Wyka S.A."/>
            <person name="Mondo S.J."/>
            <person name="Liu M."/>
            <person name="Dettman J."/>
            <person name="Nalam V."/>
            <person name="Broders K.D."/>
        </authorList>
    </citation>
    <scope>NUCLEOTIDE SEQUENCE [LARGE SCALE GENOMIC DNA]</scope>
    <source>
        <strain evidence="12 13">Clav52</strain>
    </source>
</reference>
<proteinExistence type="inferred from homology"/>
<dbReference type="GO" id="GO:0000045">
    <property type="term" value="P:autophagosome assembly"/>
    <property type="evidence" value="ECO:0007669"/>
    <property type="project" value="UniProtKB-UniRule"/>
</dbReference>
<evidence type="ECO:0000256" key="1">
    <source>
        <dbReference type="ARBA" id="ARBA00009729"/>
    </source>
</evidence>
<feature type="region of interest" description="Disordered" evidence="9">
    <location>
        <begin position="1213"/>
        <end position="1233"/>
    </location>
</feature>
<dbReference type="GO" id="GO:0034727">
    <property type="term" value="P:piecemeal microautophagy of the nucleus"/>
    <property type="evidence" value="ECO:0007669"/>
    <property type="project" value="TreeGrafter"/>
</dbReference>
<accession>A0A9P7QG26</accession>
<feature type="coiled-coil region" evidence="8">
    <location>
        <begin position="871"/>
        <end position="982"/>
    </location>
</feature>
<evidence type="ECO:0000256" key="3">
    <source>
        <dbReference type="ARBA" id="ARBA00022448"/>
    </source>
</evidence>
<evidence type="ECO:0000313" key="12">
    <source>
        <dbReference type="EMBL" id="KAG6290857.1"/>
    </source>
</evidence>
<dbReference type="GO" id="GO:0034045">
    <property type="term" value="C:phagophore assembly site membrane"/>
    <property type="evidence" value="ECO:0007669"/>
    <property type="project" value="UniProtKB-SubCell"/>
</dbReference>
<dbReference type="GO" id="GO:1903599">
    <property type="term" value="P:positive regulation of autophagy of mitochondrion"/>
    <property type="evidence" value="ECO:0007669"/>
    <property type="project" value="UniProtKB-UniRule"/>
</dbReference>
<dbReference type="Gene3D" id="1.10.287.1490">
    <property type="match status" value="1"/>
</dbReference>
<dbReference type="GO" id="GO:0060090">
    <property type="term" value="F:molecular adaptor activity"/>
    <property type="evidence" value="ECO:0007669"/>
    <property type="project" value="TreeGrafter"/>
</dbReference>
<comment type="caution">
    <text evidence="12">The sequence shown here is derived from an EMBL/GenBank/DDBJ whole genome shotgun (WGS) entry which is preliminary data.</text>
</comment>
<feature type="compositionally biased region" description="Basic and acidic residues" evidence="9">
    <location>
        <begin position="623"/>
        <end position="632"/>
    </location>
</feature>
<dbReference type="GO" id="GO:0034517">
    <property type="term" value="P:ribophagy"/>
    <property type="evidence" value="ECO:0007669"/>
    <property type="project" value="TreeGrafter"/>
</dbReference>
<keyword evidence="5 7" id="KW-0072">Autophagy</keyword>
<dbReference type="GO" id="GO:0005774">
    <property type="term" value="C:vacuolar membrane"/>
    <property type="evidence" value="ECO:0007669"/>
    <property type="project" value="UniProtKB-SubCell"/>
</dbReference>
<keyword evidence="7" id="KW-0926">Vacuole</keyword>
<feature type="region of interest" description="Disordered" evidence="9">
    <location>
        <begin position="1033"/>
        <end position="1055"/>
    </location>
</feature>
<feature type="region of interest" description="Disordered" evidence="9">
    <location>
        <begin position="76"/>
        <end position="98"/>
    </location>
</feature>
<evidence type="ECO:0000256" key="4">
    <source>
        <dbReference type="ARBA" id="ARBA00022927"/>
    </source>
</evidence>
<dbReference type="InterPro" id="IPR045326">
    <property type="entry name" value="ATG17-like_dom"/>
</dbReference>
<name>A0A9P7QG26_9HYPO</name>
<keyword evidence="4 7" id="KW-0653">Protein transport</keyword>
<dbReference type="Pfam" id="PF04108">
    <property type="entry name" value="ATG17_like"/>
    <property type="match status" value="1"/>
</dbReference>
<feature type="domain" description="Autophagy-related protein 11 C-terminal" evidence="11">
    <location>
        <begin position="1109"/>
        <end position="1249"/>
    </location>
</feature>
<dbReference type="SUPFAM" id="SSF57997">
    <property type="entry name" value="Tropomyosin"/>
    <property type="match status" value="1"/>
</dbReference>
<feature type="compositionally biased region" description="Polar residues" evidence="9">
    <location>
        <begin position="1041"/>
        <end position="1055"/>
    </location>
</feature>
<evidence type="ECO:0000256" key="5">
    <source>
        <dbReference type="ARBA" id="ARBA00023006"/>
    </source>
</evidence>
<gene>
    <name evidence="12" type="ORF">E4U09_004209</name>
</gene>
<feature type="coiled-coil region" evidence="8">
    <location>
        <begin position="634"/>
        <end position="789"/>
    </location>
</feature>
<feature type="compositionally biased region" description="Low complexity" evidence="9">
    <location>
        <begin position="602"/>
        <end position="617"/>
    </location>
</feature>
<dbReference type="GO" id="GO:0015031">
    <property type="term" value="P:protein transport"/>
    <property type="evidence" value="ECO:0007669"/>
    <property type="project" value="UniProtKB-KW"/>
</dbReference>
<feature type="region of interest" description="Disordered" evidence="9">
    <location>
        <begin position="578"/>
        <end position="634"/>
    </location>
</feature>
<dbReference type="InterPro" id="IPR019460">
    <property type="entry name" value="Atg11_C"/>
</dbReference>
<comment type="subcellular location">
    <subcellularLocation>
        <location evidence="7">Preautophagosomal structure membrane</location>
        <topology evidence="7">Peripheral membrane protein</topology>
    </subcellularLocation>
    <subcellularLocation>
        <location evidence="7">Vacuole membrane</location>
        <topology evidence="7">Peripheral membrane protein</topology>
    </subcellularLocation>
    <text evidence="7">During pexophagy, accumulates in the vacuolar membrane region, where the peroxisomes contact the vacuole.</text>
</comment>
<sequence>MATQVLIAHTGHRLEADSAQFSTIDDFKAWLSRHGSVPLQHMVVLTPQGRSVKSASLHAEKELYVYDIRVAQASSSSSSSSLAPDTAPPPRLSIPNAPNSIDDVQAISSWQSLYQERRAWAIQLSETCARLSLDAAARYDEMDVVIKCLDAAIANLEFSVKQIEPKYQELKKWVDPALAEHETLATMWEQHIKLAQNTPVSPAMVKFMTRGEVTKAQVNLGDLIELDTARKAGKLAPTARRRFADKAANLDQLASQMYKGFDLLVADFDKLMNRSALGHSTDCAQLMEDVEVVVNQIDSDYRTTLGYSGSQRDLAQVSKIASNHTERLVPALKKRAQEMDELVQYATRNRNLVVAESMKCMRTITDITALHSNVRGQINTLNQSEDDMTTFDYLRLIHQLPYMYASFVVEAIRRREWVDKVKVDSSTLVNEMAVFQDEESRRRRKWHKMVGGMYGPTLDNTNAIGLEVNLVGEDLPWPSVAQDELDTLLRALQELGTDQIIVNDIEKLVQELRSPTKQQSKRLKAFKNGSVHEAALGRSGLLIRGDDDVLRSLQDDKTKMERKLKTAESRVRRLEDLLHRQSQASRPGNLFQPQTSQERRGSSSSVRSTNTTNTTTTPAIPPRLEDRRRSSDGADSLLRRITQLENELQEERQQTSRIQKDLAARNTEHASAKSQIQEANSTKKDLLENMEALKREFVQERKLLENEIKTLKARLEDTEDEMEHFAESRVNEKVSLDGTIQELEAQVLKLTKEKVDEVQKAQEQVDALQKEIEVQRDQLKVRKQQAIEDRDEKEGLSQRLEAAEYDAAKYLDSLYMILIEILPDRAVHQEPLVDLADACLYEIRRMATMMNTMESDAATMETELGRAVMRVNELKLEVAESHSKLAEQENSAVQLREKLSEEQARASALEQELSDSRRELSQLQAQLSVGENGSETLQKKLESEEKKVSQLTEEIASRQSRVDSLEEEVRLAKQNAESLQTNSDALATQYEARDVRTKDLTQRLYAQSDRLSRLLERCGYAIVRNQNGEMSINKVPRAERATQNPNDSSDAGNSTVRRTFSLGAKSMTDSADLEMLQWMTPNDDTSSEADRYAAFLRTLGSFDLDAFSETIYLRIKEAEHKARKWQRDVRAYRDRAHSQQKDAHEKIAFKNFKEGDLALFLPTRNQQAGAWAAFNVGFPHYFLREQDAHRLRQREWLVARISRIQERVVDLSKNVQQQATNDSESMNDDENDNPFQLSDGLRWYLIDAHEDKPGAPSTPGMGKSTVAGNTVAATANIQTLPAIMGKGGKGKHRDSITSIEGINKSLSKSLDSRRSSSGSKKALPFPTAGGTAVLKSSALASETSSLRAAAPDSPVGTSPAHPSPLATGQLQTESSSGDAAQAAMASARGRPQQPLQQQQDKAVVSASHITPSALAGETSSSREHTALHKSSEYLQGQVHTQSPLRRREDSAGASPSKKPVLWDSLWSVDYTYESPFTK</sequence>
<comment type="subunit">
    <text evidence="7">Homodimer.</text>
</comment>
<dbReference type="GO" id="GO:0019901">
    <property type="term" value="F:protein kinase binding"/>
    <property type="evidence" value="ECO:0007669"/>
    <property type="project" value="TreeGrafter"/>
</dbReference>
<evidence type="ECO:0000259" key="11">
    <source>
        <dbReference type="Pfam" id="PF10377"/>
    </source>
</evidence>
<evidence type="ECO:0000256" key="2">
    <source>
        <dbReference type="ARBA" id="ARBA00013804"/>
    </source>
</evidence>
<evidence type="ECO:0000259" key="10">
    <source>
        <dbReference type="Pfam" id="PF04108"/>
    </source>
</evidence>
<evidence type="ECO:0000256" key="6">
    <source>
        <dbReference type="ARBA" id="ARBA00023054"/>
    </source>
</evidence>
<evidence type="ECO:0000313" key="13">
    <source>
        <dbReference type="Proteomes" id="UP000707071"/>
    </source>
</evidence>
<keyword evidence="6 8" id="KW-0175">Coiled coil</keyword>
<dbReference type="PANTHER" id="PTHR13222:SF1">
    <property type="entry name" value="RB1-INDUCIBLE COILED-COIL PROTEIN 1"/>
    <property type="match status" value="1"/>
</dbReference>
<keyword evidence="3 7" id="KW-0813">Transport</keyword>
<evidence type="ECO:0000256" key="7">
    <source>
        <dbReference type="RuleBase" id="RU367075"/>
    </source>
</evidence>
<dbReference type="InterPro" id="IPR040040">
    <property type="entry name" value="ATG11"/>
</dbReference>